<dbReference type="EMBL" id="LR796957">
    <property type="protein sequence ID" value="CAB4178208.1"/>
    <property type="molecule type" value="Genomic_DNA"/>
</dbReference>
<organism evidence="1">
    <name type="scientific">uncultured Caudovirales phage</name>
    <dbReference type="NCBI Taxonomy" id="2100421"/>
    <lineage>
        <taxon>Viruses</taxon>
        <taxon>Duplodnaviria</taxon>
        <taxon>Heunggongvirae</taxon>
        <taxon>Uroviricota</taxon>
        <taxon>Caudoviricetes</taxon>
        <taxon>Peduoviridae</taxon>
        <taxon>Maltschvirus</taxon>
        <taxon>Maltschvirus maltsch</taxon>
    </lineage>
</organism>
<protein>
    <submittedName>
        <fullName evidence="1">Uncharacterized protein</fullName>
    </submittedName>
</protein>
<proteinExistence type="predicted"/>
<evidence type="ECO:0000313" key="1">
    <source>
        <dbReference type="EMBL" id="CAB4178208.1"/>
    </source>
</evidence>
<name>A0A6J5Q9T4_9CAUD</name>
<accession>A0A6J5Q9T4</accession>
<reference evidence="1" key="1">
    <citation type="submission" date="2020-05" db="EMBL/GenBank/DDBJ databases">
        <authorList>
            <person name="Chiriac C."/>
            <person name="Salcher M."/>
            <person name="Ghai R."/>
            <person name="Kavagutti S V."/>
        </authorList>
    </citation>
    <scope>NUCLEOTIDE SEQUENCE</scope>
</reference>
<sequence>MTNKSALEYLEAEIYDRLFRSASEEQANFFRHRFIEANCSGDGDINIVWPSFAIWILIDPDYGLANFFEKNNTIKIAEILKGYVKNGVLNKDELNKIAQDLQKGQKSLSKQFAAQACISIIRATVGFDEHAPLDCKASIWAARFSLQAHYLNKNPNKWGDFSIDEHVKEQSYQLLKLLKESRNANN</sequence>
<gene>
    <name evidence="1" type="ORF">UFOVP1009_47</name>
</gene>